<protein>
    <submittedName>
        <fullName evidence="2">Glycoside hydrolase family 43 protein</fullName>
    </submittedName>
</protein>
<name>A0A5N5QF80_9AGAM</name>
<organism evidence="2 3">
    <name type="scientific">Ceratobasidium theobromae</name>
    <dbReference type="NCBI Taxonomy" id="1582974"/>
    <lineage>
        <taxon>Eukaryota</taxon>
        <taxon>Fungi</taxon>
        <taxon>Dikarya</taxon>
        <taxon>Basidiomycota</taxon>
        <taxon>Agaricomycotina</taxon>
        <taxon>Agaricomycetes</taxon>
        <taxon>Cantharellales</taxon>
        <taxon>Ceratobasidiaceae</taxon>
        <taxon>Ceratobasidium</taxon>
    </lineage>
</organism>
<sequence>MVFLVVNPSYEGGHLARSVSTGTRRQPSSSRNSPSPLPRTPFPPEVIRLIISQVTRIPDLASCALVSRYSHNVATPFLYSALSFGPAVFRRNNVPGHSRGSGGYVSTSAEWPMGRVDVGSKDNVFDNRSSLCAETLSKSPHLLSFTRSISANLTVPNYAAAVRASRGQRTGDDQAFHEWATILSLPQASAIRHVAFAGVNDQRLLSLSTTRYLKLTALELSLPPPALPELSHLATFFQRQRYITHFASRNLADIKGLKGRHVPHLAHIDVTAALACQLAPGRPISTARIFPLASRRVVGLRPADELLMAIHALAQSTHSGGVVDLDISALWYSDHRMGDDCRAFFAAIRDSLQGLRRLRITLWSDLLPNNVDALFDCVGPLLEENGECMLMYVTRLFVIFQIMATLPALQHLETFEIRTWAEYGHCRPTTCGETAGRKPRVTGPQNRGSIPRFSRMFPTAEILGPHPRFMCRIRGC</sequence>
<dbReference type="AlphaFoldDB" id="A0A5N5QF80"/>
<dbReference type="GO" id="GO:0016787">
    <property type="term" value="F:hydrolase activity"/>
    <property type="evidence" value="ECO:0007669"/>
    <property type="project" value="UniProtKB-KW"/>
</dbReference>
<evidence type="ECO:0000256" key="1">
    <source>
        <dbReference type="SAM" id="MobiDB-lite"/>
    </source>
</evidence>
<dbReference type="Proteomes" id="UP000383932">
    <property type="component" value="Unassembled WGS sequence"/>
</dbReference>
<feature type="compositionally biased region" description="Low complexity" evidence="1">
    <location>
        <begin position="24"/>
        <end position="34"/>
    </location>
</feature>
<accession>A0A5N5QF80</accession>
<feature type="region of interest" description="Disordered" evidence="1">
    <location>
        <begin position="15"/>
        <end position="41"/>
    </location>
</feature>
<comment type="caution">
    <text evidence="2">The sequence shown here is derived from an EMBL/GenBank/DDBJ whole genome shotgun (WGS) entry which is preliminary data.</text>
</comment>
<evidence type="ECO:0000313" key="2">
    <source>
        <dbReference type="EMBL" id="KAB5589957.1"/>
    </source>
</evidence>
<keyword evidence="2" id="KW-0378">Hydrolase</keyword>
<proteinExistence type="predicted"/>
<dbReference type="EMBL" id="SSOP01000212">
    <property type="protein sequence ID" value="KAB5589957.1"/>
    <property type="molecule type" value="Genomic_DNA"/>
</dbReference>
<reference evidence="2 3" key="1">
    <citation type="journal article" date="2019" name="Fungal Biol. Biotechnol.">
        <title>Draft genome sequence of fastidious pathogen Ceratobasidium theobromae, which causes vascular-streak dieback in Theobroma cacao.</title>
        <authorList>
            <person name="Ali S.S."/>
            <person name="Asman A."/>
            <person name="Shao J."/>
            <person name="Firmansyah A.P."/>
            <person name="Susilo A.W."/>
            <person name="Rosmana A."/>
            <person name="McMahon P."/>
            <person name="Junaid M."/>
            <person name="Guest D."/>
            <person name="Kheng T.Y."/>
            <person name="Meinhardt L.W."/>
            <person name="Bailey B.A."/>
        </authorList>
    </citation>
    <scope>NUCLEOTIDE SEQUENCE [LARGE SCALE GENOMIC DNA]</scope>
    <source>
        <strain evidence="2 3">CT2</strain>
    </source>
</reference>
<keyword evidence="3" id="KW-1185">Reference proteome</keyword>
<dbReference type="OrthoDB" id="3199516at2759"/>
<gene>
    <name evidence="2" type="ORF">CTheo_6597</name>
</gene>
<evidence type="ECO:0000313" key="3">
    <source>
        <dbReference type="Proteomes" id="UP000383932"/>
    </source>
</evidence>